<dbReference type="OrthoDB" id="423498at2759"/>
<keyword evidence="3" id="KW-0862">Zinc</keyword>
<dbReference type="InterPro" id="IPR011042">
    <property type="entry name" value="6-blade_b-propeller_TolB-like"/>
</dbReference>
<dbReference type="GO" id="GO:0004341">
    <property type="term" value="F:gluconolactonase activity"/>
    <property type="evidence" value="ECO:0007669"/>
    <property type="project" value="TreeGrafter"/>
</dbReference>
<feature type="binding site" evidence="3">
    <location>
        <position position="207"/>
    </location>
    <ligand>
        <name>a divalent metal cation</name>
        <dbReference type="ChEBI" id="CHEBI:60240"/>
    </ligand>
</feature>
<keyword evidence="6" id="KW-1185">Reference proteome</keyword>
<dbReference type="EMBL" id="KN817519">
    <property type="protein sequence ID" value="KJA29153.1"/>
    <property type="molecule type" value="Genomic_DNA"/>
</dbReference>
<feature type="binding site" evidence="3">
    <location>
        <position position="105"/>
    </location>
    <ligand>
        <name>substrate</name>
    </ligand>
</feature>
<comment type="similarity">
    <text evidence="1">Belongs to the SMP-30/CGR1 family.</text>
</comment>
<organism evidence="5 6">
    <name type="scientific">Hypholoma sublateritium (strain FD-334 SS-4)</name>
    <dbReference type="NCBI Taxonomy" id="945553"/>
    <lineage>
        <taxon>Eukaryota</taxon>
        <taxon>Fungi</taxon>
        <taxon>Dikarya</taxon>
        <taxon>Basidiomycota</taxon>
        <taxon>Agaricomycotina</taxon>
        <taxon>Agaricomycetes</taxon>
        <taxon>Agaricomycetidae</taxon>
        <taxon>Agaricales</taxon>
        <taxon>Agaricineae</taxon>
        <taxon>Strophariaceae</taxon>
        <taxon>Hypholoma</taxon>
    </lineage>
</organism>
<feature type="binding site" evidence="3">
    <location>
        <position position="155"/>
    </location>
    <ligand>
        <name>a divalent metal cation</name>
        <dbReference type="ChEBI" id="CHEBI:60240"/>
    </ligand>
</feature>
<feature type="binding site" evidence="3">
    <location>
        <position position="21"/>
    </location>
    <ligand>
        <name>a divalent metal cation</name>
        <dbReference type="ChEBI" id="CHEBI:60240"/>
    </ligand>
</feature>
<dbReference type="InterPro" id="IPR005511">
    <property type="entry name" value="SMP-30"/>
</dbReference>
<dbReference type="Gene3D" id="2.120.10.30">
    <property type="entry name" value="TolB, C-terminal domain"/>
    <property type="match status" value="1"/>
</dbReference>
<evidence type="ECO:0000313" key="5">
    <source>
        <dbReference type="EMBL" id="KJA29153.1"/>
    </source>
</evidence>
<evidence type="ECO:0000256" key="2">
    <source>
        <dbReference type="PIRSR" id="PIRSR605511-1"/>
    </source>
</evidence>
<proteinExistence type="inferred from homology"/>
<reference evidence="6" key="1">
    <citation type="submission" date="2014-04" db="EMBL/GenBank/DDBJ databases">
        <title>Evolutionary Origins and Diversification of the Mycorrhizal Mutualists.</title>
        <authorList>
            <consortium name="DOE Joint Genome Institute"/>
            <consortium name="Mycorrhizal Genomics Consortium"/>
            <person name="Kohler A."/>
            <person name="Kuo A."/>
            <person name="Nagy L.G."/>
            <person name="Floudas D."/>
            <person name="Copeland A."/>
            <person name="Barry K.W."/>
            <person name="Cichocki N."/>
            <person name="Veneault-Fourrey C."/>
            <person name="LaButti K."/>
            <person name="Lindquist E.A."/>
            <person name="Lipzen A."/>
            <person name="Lundell T."/>
            <person name="Morin E."/>
            <person name="Murat C."/>
            <person name="Riley R."/>
            <person name="Ohm R."/>
            <person name="Sun H."/>
            <person name="Tunlid A."/>
            <person name="Henrissat B."/>
            <person name="Grigoriev I.V."/>
            <person name="Hibbett D.S."/>
            <person name="Martin F."/>
        </authorList>
    </citation>
    <scope>NUCLEOTIDE SEQUENCE [LARGE SCALE GENOMIC DNA]</scope>
    <source>
        <strain evidence="6">FD-334 SS-4</strain>
    </source>
</reference>
<dbReference type="AlphaFoldDB" id="A0A0D2MYI0"/>
<accession>A0A0D2MYI0</accession>
<evidence type="ECO:0000256" key="1">
    <source>
        <dbReference type="ARBA" id="ARBA00008853"/>
    </source>
</evidence>
<dbReference type="Pfam" id="PF08450">
    <property type="entry name" value="SGL"/>
    <property type="match status" value="1"/>
</dbReference>
<evidence type="ECO:0000259" key="4">
    <source>
        <dbReference type="Pfam" id="PF08450"/>
    </source>
</evidence>
<evidence type="ECO:0000256" key="3">
    <source>
        <dbReference type="PIRSR" id="PIRSR605511-2"/>
    </source>
</evidence>
<dbReference type="STRING" id="945553.A0A0D2MYI0"/>
<dbReference type="PRINTS" id="PR01790">
    <property type="entry name" value="SMP30FAMILY"/>
</dbReference>
<dbReference type="SUPFAM" id="SSF63829">
    <property type="entry name" value="Calcium-dependent phosphotriesterase"/>
    <property type="match status" value="1"/>
</dbReference>
<sequence length="308" mass="33708">MAGNSMIVEAPWLKVGCILGEGPVYDSKNSLLHFVDISEHKVFHVQQNGEYSVETFEEPISCLALRKNCAGLACTTSKGFAIIGENSTLSYICKPLPSQDEPHTRFNDGGCDNEGRFFAGTLWNRERGITGKLYRYDPAIGICEIVDKGPFTDSNGLGWSPDGKIFYFTDSLKNIIYAYDYDRGNISNRRIFVDANEKGFHGTGFCDGLCIDSEGAVWSARWGGSQIVRFDSAGNVDFKILFPAVLNVTSCCFGGPNNDQLFVTTAHCGAFGGDASGQEKYPDSGHLFRVDLAGRFKGQDLDGRKFSG</sequence>
<dbReference type="OMA" id="LWRCRAD"/>
<name>A0A0D2MYI0_HYPSF</name>
<dbReference type="GO" id="GO:0005509">
    <property type="term" value="F:calcium ion binding"/>
    <property type="evidence" value="ECO:0007669"/>
    <property type="project" value="TreeGrafter"/>
</dbReference>
<feature type="domain" description="SMP-30/Gluconolactonase/LRE-like region" evidence="4">
    <location>
        <begin position="19"/>
        <end position="267"/>
    </location>
</feature>
<feature type="active site" description="Proton donor/acceptor" evidence="2">
    <location>
        <position position="207"/>
    </location>
</feature>
<dbReference type="Proteomes" id="UP000054270">
    <property type="component" value="Unassembled WGS sequence"/>
</dbReference>
<evidence type="ECO:0000313" key="6">
    <source>
        <dbReference type="Proteomes" id="UP000054270"/>
    </source>
</evidence>
<dbReference type="InterPro" id="IPR013658">
    <property type="entry name" value="SGL"/>
</dbReference>
<gene>
    <name evidence="5" type="ORF">HYPSUDRAFT_32518</name>
</gene>
<keyword evidence="3" id="KW-0479">Metal-binding</keyword>
<protein>
    <recommendedName>
        <fullName evidence="4">SMP-30/Gluconolactonase/LRE-like region domain-containing protein</fullName>
    </recommendedName>
</protein>
<dbReference type="PANTHER" id="PTHR10907">
    <property type="entry name" value="REGUCALCIN"/>
    <property type="match status" value="1"/>
</dbReference>
<dbReference type="GO" id="GO:0019853">
    <property type="term" value="P:L-ascorbic acid biosynthetic process"/>
    <property type="evidence" value="ECO:0007669"/>
    <property type="project" value="TreeGrafter"/>
</dbReference>
<dbReference type="PANTHER" id="PTHR10907:SF47">
    <property type="entry name" value="REGUCALCIN"/>
    <property type="match status" value="1"/>
</dbReference>
<feature type="binding site" evidence="3">
    <location>
        <position position="107"/>
    </location>
    <ligand>
        <name>substrate</name>
    </ligand>
</feature>
<comment type="cofactor">
    <cofactor evidence="3">
        <name>Zn(2+)</name>
        <dbReference type="ChEBI" id="CHEBI:29105"/>
    </cofactor>
    <text evidence="3">Binds 1 divalent metal cation per subunit.</text>
</comment>